<dbReference type="STRING" id="133383.A0A1R0GL35"/>
<organism evidence="6 7">
    <name type="scientific">Smittium mucronatum</name>
    <dbReference type="NCBI Taxonomy" id="133383"/>
    <lineage>
        <taxon>Eukaryota</taxon>
        <taxon>Fungi</taxon>
        <taxon>Fungi incertae sedis</taxon>
        <taxon>Zoopagomycota</taxon>
        <taxon>Kickxellomycotina</taxon>
        <taxon>Harpellomycetes</taxon>
        <taxon>Harpellales</taxon>
        <taxon>Legeriomycetaceae</taxon>
        <taxon>Smittium</taxon>
    </lineage>
</organism>
<dbReference type="PANTHER" id="PTHR23354:SF62">
    <property type="entry name" value="MUSTARD, ISOFORM V"/>
    <property type="match status" value="1"/>
</dbReference>
<protein>
    <recommendedName>
        <fullName evidence="4">Oxidation resistance protein 1</fullName>
    </recommendedName>
</protein>
<evidence type="ECO:0000256" key="4">
    <source>
        <dbReference type="ARBA" id="ARBA00040604"/>
    </source>
</evidence>
<evidence type="ECO:0000256" key="3">
    <source>
        <dbReference type="ARBA" id="ARBA00023128"/>
    </source>
</evidence>
<evidence type="ECO:0000313" key="7">
    <source>
        <dbReference type="Proteomes" id="UP000187455"/>
    </source>
</evidence>
<gene>
    <name evidence="6" type="ORF">AYI68_g8376</name>
</gene>
<name>A0A1R0GL35_9FUNG</name>
<accession>A0A1R0GL35</accession>
<feature type="domain" description="TLDc" evidence="5">
    <location>
        <begin position="1"/>
        <end position="158"/>
    </location>
</feature>
<dbReference type="InterPro" id="IPR006571">
    <property type="entry name" value="TLDc_dom"/>
</dbReference>
<evidence type="ECO:0000256" key="1">
    <source>
        <dbReference type="ARBA" id="ARBA00004173"/>
    </source>
</evidence>
<keyword evidence="3" id="KW-0496">Mitochondrion</keyword>
<comment type="subcellular location">
    <subcellularLocation>
        <location evidence="1">Mitochondrion</location>
    </subcellularLocation>
</comment>
<evidence type="ECO:0000259" key="5">
    <source>
        <dbReference type="PROSITE" id="PS51886"/>
    </source>
</evidence>
<dbReference type="Proteomes" id="UP000187455">
    <property type="component" value="Unassembled WGS sequence"/>
</dbReference>
<dbReference type="GO" id="GO:0005634">
    <property type="term" value="C:nucleus"/>
    <property type="evidence" value="ECO:0007669"/>
    <property type="project" value="TreeGrafter"/>
</dbReference>
<comment type="similarity">
    <text evidence="2">Belongs to the OXR1 family.</text>
</comment>
<dbReference type="EMBL" id="LSSL01007782">
    <property type="protein sequence ID" value="OLY77595.1"/>
    <property type="molecule type" value="Genomic_DNA"/>
</dbReference>
<dbReference type="PANTHER" id="PTHR23354">
    <property type="entry name" value="NUCLEOLAR PROTEIN 7/ESTROGEN RECEPTOR COACTIVATOR-RELATED"/>
    <property type="match status" value="1"/>
</dbReference>
<dbReference type="GO" id="GO:0006979">
    <property type="term" value="P:response to oxidative stress"/>
    <property type="evidence" value="ECO:0007669"/>
    <property type="project" value="TreeGrafter"/>
</dbReference>
<reference evidence="6 7" key="1">
    <citation type="journal article" date="2016" name="Mol. Biol. Evol.">
        <title>Genome-Wide Survey of Gut Fungi (Harpellales) Reveals the First Horizontally Transferred Ubiquitin Gene from a Mosquito Host.</title>
        <authorList>
            <person name="Wang Y."/>
            <person name="White M.M."/>
            <person name="Kvist S."/>
            <person name="Moncalvo J.M."/>
        </authorList>
    </citation>
    <scope>NUCLEOTIDE SEQUENCE [LARGE SCALE GENOMIC DNA]</scope>
    <source>
        <strain evidence="6 7">ALG-7-W6</strain>
    </source>
</reference>
<evidence type="ECO:0000256" key="2">
    <source>
        <dbReference type="ARBA" id="ARBA00009540"/>
    </source>
</evidence>
<sequence>MSDVKPYQRVLQRKASENMGEVHLIGRISDRNAVLDKEVASQVFGAYINEPLQMSPKFYGDGSCFLWKVNNSDESDVSVYKYTKVDNYLILCDPEFIAIGGGDGTFGLWIHRDLFNGRSTKCPTFDNEPLCLTQSQLAENSVSDASFQILNMELWGFPKHS</sequence>
<dbReference type="OrthoDB" id="26679at2759"/>
<dbReference type="Pfam" id="PF07534">
    <property type="entry name" value="TLD"/>
    <property type="match status" value="1"/>
</dbReference>
<dbReference type="AlphaFoldDB" id="A0A1R0GL35"/>
<comment type="caution">
    <text evidence="6">The sequence shown here is derived from an EMBL/GenBank/DDBJ whole genome shotgun (WGS) entry which is preliminary data.</text>
</comment>
<dbReference type="SMART" id="SM00584">
    <property type="entry name" value="TLDc"/>
    <property type="match status" value="1"/>
</dbReference>
<keyword evidence="7" id="KW-1185">Reference proteome</keyword>
<dbReference type="PROSITE" id="PS51886">
    <property type="entry name" value="TLDC"/>
    <property type="match status" value="1"/>
</dbReference>
<evidence type="ECO:0000313" key="6">
    <source>
        <dbReference type="EMBL" id="OLY77595.1"/>
    </source>
</evidence>
<dbReference type="GO" id="GO:0005739">
    <property type="term" value="C:mitochondrion"/>
    <property type="evidence" value="ECO:0007669"/>
    <property type="project" value="UniProtKB-SubCell"/>
</dbReference>
<proteinExistence type="inferred from homology"/>